<reference evidence="6" key="1">
    <citation type="submission" date="2022-07" db="EMBL/GenBank/DDBJ databases">
        <title>Phylogenomic reconstructions and comparative analyses of Kickxellomycotina fungi.</title>
        <authorList>
            <person name="Reynolds N.K."/>
            <person name="Stajich J.E."/>
            <person name="Barry K."/>
            <person name="Grigoriev I.V."/>
            <person name="Crous P."/>
            <person name="Smith M.E."/>
        </authorList>
    </citation>
    <scope>NUCLEOTIDE SEQUENCE</scope>
    <source>
        <strain evidence="6">RSA 861</strain>
    </source>
</reference>
<dbReference type="AlphaFoldDB" id="A0A9W8DT81"/>
<dbReference type="NCBIfam" id="TIGR00059">
    <property type="entry name" value="L17"/>
    <property type="match status" value="1"/>
</dbReference>
<dbReference type="Proteomes" id="UP001150569">
    <property type="component" value="Unassembled WGS sequence"/>
</dbReference>
<dbReference type="GO" id="GO:0003735">
    <property type="term" value="F:structural constituent of ribosome"/>
    <property type="evidence" value="ECO:0007669"/>
    <property type="project" value="InterPro"/>
</dbReference>
<evidence type="ECO:0000256" key="2">
    <source>
        <dbReference type="ARBA" id="ARBA00022980"/>
    </source>
</evidence>
<dbReference type="PROSITE" id="PS01167">
    <property type="entry name" value="RIBOSOMAL_L17"/>
    <property type="match status" value="1"/>
</dbReference>
<proteinExistence type="inferred from homology"/>
<dbReference type="InterPro" id="IPR047859">
    <property type="entry name" value="Ribosomal_bL17_CS"/>
</dbReference>
<accession>A0A9W8DT81</accession>
<dbReference type="Pfam" id="PF01196">
    <property type="entry name" value="Ribosomal_L17"/>
    <property type="match status" value="1"/>
</dbReference>
<dbReference type="InterPro" id="IPR000456">
    <property type="entry name" value="Ribosomal_bL17"/>
</dbReference>
<evidence type="ECO:0000256" key="1">
    <source>
        <dbReference type="ARBA" id="ARBA00008777"/>
    </source>
</evidence>
<dbReference type="GO" id="GO:0006412">
    <property type="term" value="P:translation"/>
    <property type="evidence" value="ECO:0007669"/>
    <property type="project" value="InterPro"/>
</dbReference>
<dbReference type="InterPro" id="IPR036373">
    <property type="entry name" value="Ribosomal_bL17_sf"/>
</dbReference>
<organism evidence="6 7">
    <name type="scientific">Tieghemiomyces parasiticus</name>
    <dbReference type="NCBI Taxonomy" id="78921"/>
    <lineage>
        <taxon>Eukaryota</taxon>
        <taxon>Fungi</taxon>
        <taxon>Fungi incertae sedis</taxon>
        <taxon>Zoopagomycota</taxon>
        <taxon>Kickxellomycotina</taxon>
        <taxon>Dimargaritomycetes</taxon>
        <taxon>Dimargaritales</taxon>
        <taxon>Dimargaritaceae</taxon>
        <taxon>Tieghemiomyces</taxon>
    </lineage>
</organism>
<evidence type="ECO:0000256" key="3">
    <source>
        <dbReference type="ARBA" id="ARBA00023274"/>
    </source>
</evidence>
<comment type="similarity">
    <text evidence="1 4">Belongs to the bacterial ribosomal protein bL17 family.</text>
</comment>
<gene>
    <name evidence="6" type="primary">mrpl8_1</name>
    <name evidence="6" type="ORF">IWQ60_005241</name>
</gene>
<comment type="caution">
    <text evidence="6">The sequence shown here is derived from an EMBL/GenBank/DDBJ whole genome shotgun (WGS) entry which is preliminary data.</text>
</comment>
<name>A0A9W8DT81_9FUNG</name>
<evidence type="ECO:0000256" key="5">
    <source>
        <dbReference type="SAM" id="MobiDB-lite"/>
    </source>
</evidence>
<keyword evidence="2 4" id="KW-0689">Ribosomal protein</keyword>
<evidence type="ECO:0000313" key="6">
    <source>
        <dbReference type="EMBL" id="KAJ1924362.1"/>
    </source>
</evidence>
<dbReference type="PANTHER" id="PTHR14413">
    <property type="entry name" value="RIBOSOMAL PROTEIN L17"/>
    <property type="match status" value="1"/>
</dbReference>
<dbReference type="GO" id="GO:0005762">
    <property type="term" value="C:mitochondrial large ribosomal subunit"/>
    <property type="evidence" value="ECO:0007669"/>
    <property type="project" value="TreeGrafter"/>
</dbReference>
<evidence type="ECO:0000256" key="4">
    <source>
        <dbReference type="RuleBase" id="RU000660"/>
    </source>
</evidence>
<protein>
    <submittedName>
        <fullName evidence="6">54S ribosomal protein L8, mitochondrial</fullName>
    </submittedName>
</protein>
<keyword evidence="3 4" id="KW-0687">Ribonucleoprotein</keyword>
<keyword evidence="7" id="KW-1185">Reference proteome</keyword>
<sequence>MTLRKPISSYGKTWSYTKAMFRNMTTSLIKYGRIETTVPKAKLLRKVAERMITFGRRGNRGDEIQVIKFMQERQLTLPKIFNELGPRFKERQGGYTRLIRIGWRKPDHAPMAAVEFVGGEHDLRLLTTVKDLARTQYETSGNQASNLANFSRVWHIILGVDPAFPSSTAPAPSSSIVHAILACPDELVIPEKPLTKREFVSLKKCEKAIFHIKKDLNKVLRNLNMTPEDLQARIDAEVAELKEVPANPYTQYNVNQGLQPKWKDLTPPRYASTDPHRNHKLPQRR</sequence>
<dbReference type="EMBL" id="JANBPT010000277">
    <property type="protein sequence ID" value="KAJ1924362.1"/>
    <property type="molecule type" value="Genomic_DNA"/>
</dbReference>
<dbReference type="SUPFAM" id="SSF64263">
    <property type="entry name" value="Prokaryotic ribosomal protein L17"/>
    <property type="match status" value="1"/>
</dbReference>
<feature type="region of interest" description="Disordered" evidence="5">
    <location>
        <begin position="252"/>
        <end position="285"/>
    </location>
</feature>
<dbReference type="Gene3D" id="3.90.1030.10">
    <property type="entry name" value="Ribosomal protein L17"/>
    <property type="match status" value="1"/>
</dbReference>
<evidence type="ECO:0000313" key="7">
    <source>
        <dbReference type="Proteomes" id="UP001150569"/>
    </source>
</evidence>
<dbReference type="PANTHER" id="PTHR14413:SF16">
    <property type="entry name" value="LARGE RIBOSOMAL SUBUNIT PROTEIN BL17M"/>
    <property type="match status" value="1"/>
</dbReference>
<dbReference type="OrthoDB" id="275000at2759"/>